<dbReference type="InterPro" id="IPR041118">
    <property type="entry name" value="Rx_N"/>
</dbReference>
<dbReference type="PRINTS" id="PR00364">
    <property type="entry name" value="DISEASERSIST"/>
</dbReference>
<keyword evidence="4" id="KW-0611">Plant defense</keyword>
<sequence>MEVGLAIGGAFISSALNVLFDGLAPRGELLNMFQKHKNDVRILKKLRMTLLGLQAVLRDAENKQTSNQYVSQWLDEFRHAVDGAENLMEQVNYEALRIKVEGQHHNLAETSKKQQENFGSTKQETRTPSTSLVDDSDIFGRHKKIEDLIVRLLSEDANGKNQVIVPIVGLLQEIDLNIDDNLNPLQVKLKKSLKEKKFLVVLDYVWNDNYNEWDDLTNLFVQGDLGSKIIVTTRKKNVASMMGSGAINVGTLSSEVSWALFKRHSLENRDSEEHPKFEEVGRKIADKCKGLPLDLKAVGGILRCKSEVDEWRDILRSEIWKLPSCLNGILPALMLSYNDIPAYLKQCFAYCAIYPKDYPLCKDQVIHLWIANGLVQQFRSGTDGEFEKLKLLSKSQQLRRLLPVNTFLLYQLSKRVLHDILTRRTSLRALSLLGHEIVELPDELFIKLKLLRILYLSSTKIKKLPDSICVLYNLETLLLSHCYYLEELPLQMEKLINLHHLEISYSSLLKMPLHLSKLKSFHVLVGAKFLLGGSSMEDLKASFEGKDEGENHVDKFFWEWSGSSTADNSQTERAILDELRPHINIKKVEITGYRGTKFPNWLADHSFYKLVVLSLCHCKDCDSLPAQGQLLCLKFHSIKGMHGITEVKEEFYGSSASNRPFNSLEKLEFEDMPEWKQWHILGCGEFPALEKLSIKKCSELTGKLPENLCSLKELRISECPELSLDTSQLEGMKQIVELYIIGCNSLTSLPFSILPSTLMTIQITRCQKLKLEHPVGEMSYCNMFLEELSLIECDISTELLPRARKLSVSYCPKLTRFMIPTAPEVLTLMSCQNLEKLSVARGEAQITYLNIFGCRKLKWLPEGMQQLLPSLKTLELQYYAI</sequence>
<evidence type="ECO:0008006" key="12">
    <source>
        <dbReference type="Google" id="ProtNLM"/>
    </source>
</evidence>
<reference evidence="10" key="1">
    <citation type="journal article" date="2012" name="Nature">
        <title>The tomato genome sequence provides insights into fleshy fruit evolution.</title>
        <authorList>
            <consortium name="Tomato Genome Consortium"/>
        </authorList>
    </citation>
    <scope>NUCLEOTIDE SEQUENCE [LARGE SCALE GENOMIC DNA]</scope>
    <source>
        <strain evidence="10">cv. Heinz 1706</strain>
    </source>
</reference>
<reference evidence="10" key="2">
    <citation type="submission" date="2019-01" db="UniProtKB">
        <authorList>
            <consortium name="EnsemblPlants"/>
        </authorList>
    </citation>
    <scope>IDENTIFICATION</scope>
    <source>
        <strain evidence="10">cv. Heinz 1706</strain>
    </source>
</reference>
<evidence type="ECO:0000256" key="6">
    <source>
        <dbReference type="SAM" id="MobiDB-lite"/>
    </source>
</evidence>
<dbReference type="SUPFAM" id="SSF52540">
    <property type="entry name" value="P-loop containing nucleoside triphosphate hydrolases"/>
    <property type="match status" value="1"/>
</dbReference>
<dbReference type="Gene3D" id="3.80.10.10">
    <property type="entry name" value="Ribonuclease Inhibitor"/>
    <property type="match status" value="2"/>
</dbReference>
<dbReference type="Proteomes" id="UP000004994">
    <property type="component" value="Chromosome 11"/>
</dbReference>
<dbReference type="OMA" id="ECDISTE"/>
<dbReference type="Gene3D" id="3.40.50.300">
    <property type="entry name" value="P-loop containing nucleotide triphosphate hydrolases"/>
    <property type="match status" value="1"/>
</dbReference>
<dbReference type="PANTHER" id="PTHR36766:SF45">
    <property type="entry name" value="NB-ARC DOMAIN-CONTAINING PROTEIN"/>
    <property type="match status" value="1"/>
</dbReference>
<evidence type="ECO:0000259" key="8">
    <source>
        <dbReference type="Pfam" id="PF18052"/>
    </source>
</evidence>
<dbReference type="Pfam" id="PF18052">
    <property type="entry name" value="Rx_N"/>
    <property type="match status" value="1"/>
</dbReference>
<dbReference type="GO" id="GO:0043531">
    <property type="term" value="F:ADP binding"/>
    <property type="evidence" value="ECO:0007669"/>
    <property type="project" value="InterPro"/>
</dbReference>
<dbReference type="Gene3D" id="1.10.8.430">
    <property type="entry name" value="Helical domain of apoptotic protease-activating factors"/>
    <property type="match status" value="1"/>
</dbReference>
<dbReference type="InParanoid" id="A0A3Q7JNA9"/>
<evidence type="ECO:0000256" key="1">
    <source>
        <dbReference type="ARBA" id="ARBA00022614"/>
    </source>
</evidence>
<dbReference type="GO" id="GO:0005524">
    <property type="term" value="F:ATP binding"/>
    <property type="evidence" value="ECO:0007669"/>
    <property type="project" value="UniProtKB-KW"/>
</dbReference>
<evidence type="ECO:0000313" key="11">
    <source>
        <dbReference type="Proteomes" id="UP000004994"/>
    </source>
</evidence>
<evidence type="ECO:0000256" key="3">
    <source>
        <dbReference type="ARBA" id="ARBA00022741"/>
    </source>
</evidence>
<dbReference type="Pfam" id="PF13855">
    <property type="entry name" value="LRR_8"/>
    <property type="match status" value="1"/>
</dbReference>
<evidence type="ECO:0000313" key="10">
    <source>
        <dbReference type="EnsemblPlants" id="Solyc11g064770.2.1"/>
    </source>
</evidence>
<protein>
    <recommendedName>
        <fullName evidence="12">Rx N-terminal domain-containing protein</fullName>
    </recommendedName>
</protein>
<feature type="compositionally biased region" description="Polar residues" evidence="6">
    <location>
        <begin position="116"/>
        <end position="133"/>
    </location>
</feature>
<evidence type="ECO:0000256" key="5">
    <source>
        <dbReference type="ARBA" id="ARBA00022840"/>
    </source>
</evidence>
<keyword evidence="11" id="KW-1185">Reference proteome</keyword>
<organism evidence="10">
    <name type="scientific">Solanum lycopersicum</name>
    <name type="common">Tomato</name>
    <name type="synonym">Lycopersicon esculentum</name>
    <dbReference type="NCBI Taxonomy" id="4081"/>
    <lineage>
        <taxon>Eukaryota</taxon>
        <taxon>Viridiplantae</taxon>
        <taxon>Streptophyta</taxon>
        <taxon>Embryophyta</taxon>
        <taxon>Tracheophyta</taxon>
        <taxon>Spermatophyta</taxon>
        <taxon>Magnoliopsida</taxon>
        <taxon>eudicotyledons</taxon>
        <taxon>Gunneridae</taxon>
        <taxon>Pentapetalae</taxon>
        <taxon>asterids</taxon>
        <taxon>lamiids</taxon>
        <taxon>Solanales</taxon>
        <taxon>Solanaceae</taxon>
        <taxon>Solanoideae</taxon>
        <taxon>Solaneae</taxon>
        <taxon>Solanum</taxon>
        <taxon>Solanum subgen. Lycopersicon</taxon>
    </lineage>
</organism>
<proteinExistence type="predicted"/>
<dbReference type="InterPro" id="IPR027417">
    <property type="entry name" value="P-loop_NTPase"/>
</dbReference>
<feature type="domain" description="NB-ARC" evidence="7">
    <location>
        <begin position="174"/>
        <end position="269"/>
    </location>
</feature>
<feature type="region of interest" description="Disordered" evidence="6">
    <location>
        <begin position="110"/>
        <end position="133"/>
    </location>
</feature>
<dbReference type="InterPro" id="IPR032675">
    <property type="entry name" value="LRR_dom_sf"/>
</dbReference>
<dbReference type="InterPro" id="IPR002182">
    <property type="entry name" value="NB-ARC"/>
</dbReference>
<keyword evidence="5" id="KW-0067">ATP-binding</keyword>
<keyword evidence="2" id="KW-0677">Repeat</keyword>
<evidence type="ECO:0000256" key="4">
    <source>
        <dbReference type="ARBA" id="ARBA00022821"/>
    </source>
</evidence>
<feature type="domain" description="Disease resistance N-terminal" evidence="8">
    <location>
        <begin position="11"/>
        <end position="104"/>
    </location>
</feature>
<dbReference type="Pfam" id="PF25019">
    <property type="entry name" value="LRR_R13L1-DRL21"/>
    <property type="match status" value="1"/>
</dbReference>
<accession>A0A3Q7JNA9</accession>
<dbReference type="AlphaFoldDB" id="A0A3Q7JNA9"/>
<dbReference type="Gramene" id="Solyc11g064770.2.1">
    <property type="protein sequence ID" value="Solyc11g064770.2.1"/>
    <property type="gene ID" value="Solyc11g064770.2"/>
</dbReference>
<evidence type="ECO:0000259" key="7">
    <source>
        <dbReference type="Pfam" id="PF00931"/>
    </source>
</evidence>
<dbReference type="Gene3D" id="1.20.5.4130">
    <property type="match status" value="1"/>
</dbReference>
<dbReference type="EnsemblPlants" id="Solyc11g064770.2.1">
    <property type="protein sequence ID" value="Solyc11g064770.2.1"/>
    <property type="gene ID" value="Solyc11g064770.2"/>
</dbReference>
<dbReference type="Pfam" id="PF00931">
    <property type="entry name" value="NB-ARC"/>
    <property type="match status" value="1"/>
</dbReference>
<dbReference type="PANTHER" id="PTHR36766">
    <property type="entry name" value="PLANT BROAD-SPECTRUM MILDEW RESISTANCE PROTEIN RPW8"/>
    <property type="match status" value="1"/>
</dbReference>
<dbReference type="InterPro" id="IPR042197">
    <property type="entry name" value="Apaf_helical"/>
</dbReference>
<feature type="domain" description="R13L1/DRL21-like LRR repeat region" evidence="9">
    <location>
        <begin position="552"/>
        <end position="641"/>
    </location>
</feature>
<dbReference type="SUPFAM" id="SSF52058">
    <property type="entry name" value="L domain-like"/>
    <property type="match status" value="2"/>
</dbReference>
<dbReference type="PaxDb" id="4081-Solyc11g064770.1.1"/>
<dbReference type="GO" id="GO:0098542">
    <property type="term" value="P:defense response to other organism"/>
    <property type="evidence" value="ECO:0000318"/>
    <property type="project" value="GO_Central"/>
</dbReference>
<keyword evidence="3" id="KW-0547">Nucleotide-binding</keyword>
<evidence type="ECO:0000259" key="9">
    <source>
        <dbReference type="Pfam" id="PF25019"/>
    </source>
</evidence>
<dbReference type="InterPro" id="IPR001611">
    <property type="entry name" value="Leu-rich_rpt"/>
</dbReference>
<dbReference type="InterPro" id="IPR056789">
    <property type="entry name" value="LRR_R13L1-DRL21"/>
</dbReference>
<keyword evidence="1" id="KW-0433">Leucine-rich repeat</keyword>
<name>A0A3Q7JNA9_SOLLC</name>
<evidence type="ECO:0000256" key="2">
    <source>
        <dbReference type="ARBA" id="ARBA00022737"/>
    </source>
</evidence>